<dbReference type="Pfam" id="PF00628">
    <property type="entry name" value="PHD"/>
    <property type="match status" value="1"/>
</dbReference>
<evidence type="ECO:0000259" key="16">
    <source>
        <dbReference type="Pfam" id="PF00628"/>
    </source>
</evidence>
<keyword evidence="6" id="KW-0863">Zinc-finger</keyword>
<evidence type="ECO:0000256" key="6">
    <source>
        <dbReference type="ARBA" id="ARBA00022771"/>
    </source>
</evidence>
<evidence type="ECO:0000256" key="1">
    <source>
        <dbReference type="ARBA" id="ARBA00001946"/>
    </source>
</evidence>
<sequence>MTVKCSKCKKAVKNSEDALFCEMCSQWVHSICAEVNKEEYDRLLKSEELLCAGLNKSDGVSMYLSKRYKFEEMPLISTLFPSLEIKFKANNTEMRVSGGETLLFKLPNMTSVVTHTISDVKIVSMEKSQYVIPLSLLFKQNGVTRRWDIVRAHPSVVIIIFNTTRKVLVLVKQFRPAVYYGSVPEEDKKETIDALKYPAELGVTIEFCAGILDKDKSLEETAKEEVLEETGYEVEASSLQKIKTFRSSVGILGEEQTVFYVEVTDSMKKTEGGGVHDENIEVIEMTLDESEKYLNQEKVISSGGFLFVLQWFMTHKKPLFQ</sequence>
<dbReference type="EMBL" id="OU963870">
    <property type="protein sequence ID" value="CAH0395298.1"/>
    <property type="molecule type" value="Genomic_DNA"/>
</dbReference>
<evidence type="ECO:0000256" key="4">
    <source>
        <dbReference type="ARBA" id="ARBA00022490"/>
    </source>
</evidence>
<evidence type="ECO:0000256" key="5">
    <source>
        <dbReference type="ARBA" id="ARBA00022723"/>
    </source>
</evidence>
<comment type="subunit">
    <text evidence="3">Homodimer.</text>
</comment>
<dbReference type="SUPFAM" id="SSF55811">
    <property type="entry name" value="Nudix"/>
    <property type="match status" value="1"/>
</dbReference>
<dbReference type="InterPro" id="IPR015797">
    <property type="entry name" value="NUDIX_hydrolase-like_dom_sf"/>
</dbReference>
<keyword evidence="9" id="KW-0460">Magnesium</keyword>
<name>A0A9P0FAH9_BEMTA</name>
<dbReference type="PANTHER" id="PTHR11839">
    <property type="entry name" value="UDP/ADP-SUGAR PYROPHOSPHATASE"/>
    <property type="match status" value="1"/>
</dbReference>
<comment type="function">
    <text evidence="11">Hydrolyzes UDP-glucose to glucose 1-phosphate and UMP and ADP-ribose to ribose 5-phosphate and AMP. The physiological substrate is probably UDP-glucose. Poor activity on other substrates such as ADP-glucose, CDP-glucose, GDP-glucose and GDP-mannose.</text>
</comment>
<dbReference type="GO" id="GO:0006753">
    <property type="term" value="P:nucleoside phosphate metabolic process"/>
    <property type="evidence" value="ECO:0007669"/>
    <property type="project" value="TreeGrafter"/>
</dbReference>
<dbReference type="InterPro" id="IPR000086">
    <property type="entry name" value="NUDIX_hydrolase_dom"/>
</dbReference>
<dbReference type="GO" id="GO:0005737">
    <property type="term" value="C:cytoplasm"/>
    <property type="evidence" value="ECO:0007669"/>
    <property type="project" value="UniProtKB-SubCell"/>
</dbReference>
<dbReference type="GO" id="GO:0019693">
    <property type="term" value="P:ribose phosphate metabolic process"/>
    <property type="evidence" value="ECO:0007669"/>
    <property type="project" value="TreeGrafter"/>
</dbReference>
<feature type="domain" description="PHD-type" evidence="16">
    <location>
        <begin position="5"/>
        <end position="42"/>
    </location>
</feature>
<keyword evidence="5" id="KW-0479">Metal-binding</keyword>
<comment type="subcellular location">
    <subcellularLocation>
        <location evidence="2">Cytoplasm</location>
    </subcellularLocation>
</comment>
<evidence type="ECO:0000313" key="18">
    <source>
        <dbReference type="Proteomes" id="UP001152759"/>
    </source>
</evidence>
<evidence type="ECO:0000256" key="14">
    <source>
        <dbReference type="ARBA" id="ARBA00080475"/>
    </source>
</evidence>
<dbReference type="Proteomes" id="UP001152759">
    <property type="component" value="Chromosome 9"/>
</dbReference>
<feature type="domain" description="Nudix hydrolase" evidence="15">
    <location>
        <begin position="153"/>
        <end position="290"/>
    </location>
</feature>
<dbReference type="InterPro" id="IPR004385">
    <property type="entry name" value="NDP_pyrophosphatase"/>
</dbReference>
<keyword evidence="8" id="KW-0862">Zinc</keyword>
<dbReference type="Gene3D" id="3.30.40.10">
    <property type="entry name" value="Zinc/RING finger domain, C3HC4 (zinc finger)"/>
    <property type="match status" value="1"/>
</dbReference>
<evidence type="ECO:0000256" key="13">
    <source>
        <dbReference type="ARBA" id="ARBA00071467"/>
    </source>
</evidence>
<dbReference type="FunFam" id="3.90.79.10:FF:000035">
    <property type="entry name" value="Uridine diphosphate glucose pyrophosphatase"/>
    <property type="match status" value="1"/>
</dbReference>
<evidence type="ECO:0000256" key="9">
    <source>
        <dbReference type="ARBA" id="ARBA00022842"/>
    </source>
</evidence>
<evidence type="ECO:0000256" key="8">
    <source>
        <dbReference type="ARBA" id="ARBA00022833"/>
    </source>
</evidence>
<accession>A0A9P0FAH9</accession>
<dbReference type="GO" id="GO:0008270">
    <property type="term" value="F:zinc ion binding"/>
    <property type="evidence" value="ECO:0007669"/>
    <property type="project" value="UniProtKB-KW"/>
</dbReference>
<evidence type="ECO:0000259" key="15">
    <source>
        <dbReference type="Pfam" id="PF00293"/>
    </source>
</evidence>
<evidence type="ECO:0000256" key="7">
    <source>
        <dbReference type="ARBA" id="ARBA00022801"/>
    </source>
</evidence>
<reference evidence="17" key="1">
    <citation type="submission" date="2021-12" db="EMBL/GenBank/DDBJ databases">
        <authorList>
            <person name="King R."/>
        </authorList>
    </citation>
    <scope>NUCLEOTIDE SEQUENCE</scope>
</reference>
<dbReference type="InterPro" id="IPR019787">
    <property type="entry name" value="Znf_PHD-finger"/>
</dbReference>
<evidence type="ECO:0000256" key="2">
    <source>
        <dbReference type="ARBA" id="ARBA00004496"/>
    </source>
</evidence>
<dbReference type="Gene3D" id="3.90.79.10">
    <property type="entry name" value="Nucleoside Triphosphate Pyrophosphohydrolase"/>
    <property type="match status" value="1"/>
</dbReference>
<evidence type="ECO:0000256" key="12">
    <source>
        <dbReference type="ARBA" id="ARBA00066480"/>
    </source>
</evidence>
<dbReference type="Pfam" id="PF00293">
    <property type="entry name" value="NUDIX"/>
    <property type="match status" value="1"/>
</dbReference>
<comment type="catalytic activity">
    <reaction evidence="10">
        <text>UDP-sugar + H2O = UMP + alpha-D-aldose 1-phosphate.</text>
        <dbReference type="EC" id="3.6.1.45"/>
    </reaction>
</comment>
<evidence type="ECO:0000313" key="17">
    <source>
        <dbReference type="EMBL" id="CAH0395298.1"/>
    </source>
</evidence>
<keyword evidence="4" id="KW-0963">Cytoplasm</keyword>
<gene>
    <name evidence="17" type="ORF">BEMITA_LOCUS13498</name>
</gene>
<proteinExistence type="predicted"/>
<protein>
    <recommendedName>
        <fullName evidence="13">Uridine diphosphate glucose pyrophosphatase NUDT14</fullName>
        <ecNumber evidence="12">3.6.1.45</ecNumber>
    </recommendedName>
    <alternativeName>
        <fullName evidence="14">Nucleoside diphosphate-linked moiety X motif 14</fullName>
    </alternativeName>
</protein>
<dbReference type="GO" id="GO:0008768">
    <property type="term" value="F:UDP-sugar diphosphatase activity"/>
    <property type="evidence" value="ECO:0007669"/>
    <property type="project" value="UniProtKB-EC"/>
</dbReference>
<keyword evidence="18" id="KW-1185">Reference proteome</keyword>
<dbReference type="InterPro" id="IPR011011">
    <property type="entry name" value="Znf_FYVE_PHD"/>
</dbReference>
<dbReference type="NCBIfam" id="TIGR00052">
    <property type="entry name" value="nudix-type nucleoside diphosphatase, YffH/AdpP family"/>
    <property type="match status" value="1"/>
</dbReference>
<evidence type="ECO:0000256" key="3">
    <source>
        <dbReference type="ARBA" id="ARBA00011738"/>
    </source>
</evidence>
<dbReference type="AlphaFoldDB" id="A0A9P0FAH9"/>
<evidence type="ECO:0000256" key="11">
    <source>
        <dbReference type="ARBA" id="ARBA00054674"/>
    </source>
</evidence>
<dbReference type="SUPFAM" id="SSF57903">
    <property type="entry name" value="FYVE/PHD zinc finger"/>
    <property type="match status" value="1"/>
</dbReference>
<dbReference type="PANTHER" id="PTHR11839:SF15">
    <property type="entry name" value="URIDINE DIPHOSPHATE GLUCOSE PYROPHOSPHATASE NUDT14"/>
    <property type="match status" value="1"/>
</dbReference>
<keyword evidence="7" id="KW-0378">Hydrolase</keyword>
<organism evidence="17 18">
    <name type="scientific">Bemisia tabaci</name>
    <name type="common">Sweetpotato whitefly</name>
    <name type="synonym">Aleurodes tabaci</name>
    <dbReference type="NCBI Taxonomy" id="7038"/>
    <lineage>
        <taxon>Eukaryota</taxon>
        <taxon>Metazoa</taxon>
        <taxon>Ecdysozoa</taxon>
        <taxon>Arthropoda</taxon>
        <taxon>Hexapoda</taxon>
        <taxon>Insecta</taxon>
        <taxon>Pterygota</taxon>
        <taxon>Neoptera</taxon>
        <taxon>Paraneoptera</taxon>
        <taxon>Hemiptera</taxon>
        <taxon>Sternorrhyncha</taxon>
        <taxon>Aleyrodoidea</taxon>
        <taxon>Aleyrodidae</taxon>
        <taxon>Aleyrodinae</taxon>
        <taxon>Bemisia</taxon>
    </lineage>
</organism>
<dbReference type="InterPro" id="IPR013083">
    <property type="entry name" value="Znf_RING/FYVE/PHD"/>
</dbReference>
<comment type="cofactor">
    <cofactor evidence="1">
        <name>Mg(2+)</name>
        <dbReference type="ChEBI" id="CHEBI:18420"/>
    </cofactor>
</comment>
<dbReference type="CDD" id="cd18887">
    <property type="entry name" value="NUDIX_UGPPase_Nudt14"/>
    <property type="match status" value="1"/>
</dbReference>
<dbReference type="EC" id="3.6.1.45" evidence="12"/>
<evidence type="ECO:0000256" key="10">
    <source>
        <dbReference type="ARBA" id="ARBA00051086"/>
    </source>
</evidence>